<evidence type="ECO:0000259" key="7">
    <source>
        <dbReference type="PROSITE" id="PS50013"/>
    </source>
</evidence>
<evidence type="ECO:0000256" key="6">
    <source>
        <dbReference type="SAM" id="MobiDB-lite"/>
    </source>
</evidence>
<dbReference type="InterPro" id="IPR000953">
    <property type="entry name" value="Chromo/chromo_shadow_dom"/>
</dbReference>
<feature type="region of interest" description="Disordered" evidence="6">
    <location>
        <begin position="25"/>
        <end position="77"/>
    </location>
</feature>
<dbReference type="AlphaFoldDB" id="A0A6A5FSC7"/>
<accession>A0A6A5FSC7</accession>
<feature type="compositionally biased region" description="Low complexity" evidence="6">
    <location>
        <begin position="590"/>
        <end position="600"/>
    </location>
</feature>
<keyword evidence="4" id="KW-0804">Transcription</keyword>
<dbReference type="PROSITE" id="PS00598">
    <property type="entry name" value="CHROMO_1"/>
    <property type="match status" value="1"/>
</dbReference>
<evidence type="ECO:0000256" key="1">
    <source>
        <dbReference type="ARBA" id="ARBA00004123"/>
    </source>
</evidence>
<dbReference type="InterPro" id="IPR023780">
    <property type="entry name" value="Chromo_domain"/>
</dbReference>
<keyword evidence="2" id="KW-0678">Repressor</keyword>
<dbReference type="InterPro" id="IPR017984">
    <property type="entry name" value="Chromo_dom_subgr"/>
</dbReference>
<proteinExistence type="predicted"/>
<feature type="compositionally biased region" description="Basic residues" evidence="6">
    <location>
        <begin position="29"/>
        <end position="46"/>
    </location>
</feature>
<dbReference type="Proteomes" id="UP000465112">
    <property type="component" value="Chromosome 1"/>
</dbReference>
<dbReference type="PRINTS" id="PR00504">
    <property type="entry name" value="CHROMODOMAIN"/>
</dbReference>
<evidence type="ECO:0000256" key="4">
    <source>
        <dbReference type="ARBA" id="ARBA00023163"/>
    </source>
</evidence>
<dbReference type="PANTHER" id="PTHR46727:SF1">
    <property type="entry name" value="E3 SUMO-PROTEIN LIGASE CBX4"/>
    <property type="match status" value="1"/>
</dbReference>
<organism evidence="8 9">
    <name type="scientific">Perca fluviatilis</name>
    <name type="common">European perch</name>
    <dbReference type="NCBI Taxonomy" id="8168"/>
    <lineage>
        <taxon>Eukaryota</taxon>
        <taxon>Metazoa</taxon>
        <taxon>Chordata</taxon>
        <taxon>Craniata</taxon>
        <taxon>Vertebrata</taxon>
        <taxon>Euteleostomi</taxon>
        <taxon>Actinopterygii</taxon>
        <taxon>Neopterygii</taxon>
        <taxon>Teleostei</taxon>
        <taxon>Neoteleostei</taxon>
        <taxon>Acanthomorphata</taxon>
        <taxon>Eupercaria</taxon>
        <taxon>Perciformes</taxon>
        <taxon>Percoidei</taxon>
        <taxon>Percidae</taxon>
        <taxon>Percinae</taxon>
        <taxon>Perca</taxon>
    </lineage>
</organism>
<feature type="compositionally biased region" description="Basic and acidic residues" evidence="6">
    <location>
        <begin position="494"/>
        <end position="505"/>
    </location>
</feature>
<dbReference type="PROSITE" id="PS50013">
    <property type="entry name" value="CHROMO_2"/>
    <property type="match status" value="1"/>
</dbReference>
<name>A0A6A5FSC7_PERFL</name>
<dbReference type="Pfam" id="PF00385">
    <property type="entry name" value="Chromo"/>
    <property type="match status" value="1"/>
</dbReference>
<dbReference type="Gene3D" id="2.40.50.40">
    <property type="match status" value="1"/>
</dbReference>
<keyword evidence="5" id="KW-0539">Nucleus</keyword>
<dbReference type="Pfam" id="PF17218">
    <property type="entry name" value="CBX7_C"/>
    <property type="match status" value="1"/>
</dbReference>
<dbReference type="GO" id="GO:0061665">
    <property type="term" value="F:SUMO ligase activity"/>
    <property type="evidence" value="ECO:0007669"/>
    <property type="project" value="TreeGrafter"/>
</dbReference>
<dbReference type="GO" id="GO:0032183">
    <property type="term" value="F:SUMO binding"/>
    <property type="evidence" value="ECO:0007669"/>
    <property type="project" value="TreeGrafter"/>
</dbReference>
<keyword evidence="9" id="KW-1185">Reference proteome</keyword>
<dbReference type="GO" id="GO:0000122">
    <property type="term" value="P:negative regulation of transcription by RNA polymerase II"/>
    <property type="evidence" value="ECO:0007669"/>
    <property type="project" value="TreeGrafter"/>
</dbReference>
<dbReference type="FunFam" id="2.40.50.40:FF:000006">
    <property type="entry name" value="Chromobox protein homolog 7"/>
    <property type="match status" value="1"/>
</dbReference>
<reference evidence="8 9" key="1">
    <citation type="submission" date="2019-06" db="EMBL/GenBank/DDBJ databases">
        <title>A chromosome-scale genome assembly of the European perch, Perca fluviatilis.</title>
        <authorList>
            <person name="Roques C."/>
            <person name="Zahm M."/>
            <person name="Cabau C."/>
            <person name="Klopp C."/>
            <person name="Bouchez O."/>
            <person name="Donnadieu C."/>
            <person name="Kuhl H."/>
            <person name="Gislard M."/>
            <person name="Guendouz S."/>
            <person name="Journot L."/>
            <person name="Haffray P."/>
            <person name="Bestin A."/>
            <person name="Morvezen R."/>
            <person name="Feron R."/>
            <person name="Wen M."/>
            <person name="Jouanno E."/>
            <person name="Herpin A."/>
            <person name="Schartl M."/>
            <person name="Postlethwait J."/>
            <person name="Schaerlinger B."/>
            <person name="Chardard D."/>
            <person name="Lecocq T."/>
            <person name="Poncet C."/>
            <person name="Jaffrelo L."/>
            <person name="Lampietro C."/>
            <person name="Guiguen Y."/>
        </authorList>
    </citation>
    <scope>NUCLEOTIDE SEQUENCE [LARGE SCALE GENOMIC DNA]</scope>
    <source>
        <tissue evidence="8">Blood</tissue>
    </source>
</reference>
<dbReference type="GO" id="GO:0016925">
    <property type="term" value="P:protein sumoylation"/>
    <property type="evidence" value="ECO:0007669"/>
    <property type="project" value="TreeGrafter"/>
</dbReference>
<comment type="caution">
    <text evidence="8">The sequence shown here is derived from an EMBL/GenBank/DDBJ whole genome shotgun (WGS) entry which is preliminary data.</text>
</comment>
<feature type="compositionally biased region" description="Basic and acidic residues" evidence="6">
    <location>
        <begin position="58"/>
        <end position="77"/>
    </location>
</feature>
<protein>
    <recommendedName>
        <fullName evidence="7">Chromo domain-containing protein</fullName>
    </recommendedName>
</protein>
<evidence type="ECO:0000256" key="5">
    <source>
        <dbReference type="ARBA" id="ARBA00023242"/>
    </source>
</evidence>
<evidence type="ECO:0000256" key="2">
    <source>
        <dbReference type="ARBA" id="ARBA00022491"/>
    </source>
</evidence>
<gene>
    <name evidence="8" type="ORF">PFLUV_G00012850</name>
</gene>
<dbReference type="SUPFAM" id="SSF54160">
    <property type="entry name" value="Chromo domain-like"/>
    <property type="match status" value="1"/>
</dbReference>
<feature type="region of interest" description="Disordered" evidence="6">
    <location>
        <begin position="365"/>
        <end position="387"/>
    </location>
</feature>
<feature type="domain" description="Chromo" evidence="7">
    <location>
        <begin position="96"/>
        <end position="154"/>
    </location>
</feature>
<dbReference type="InterPro" id="IPR033773">
    <property type="entry name" value="CBX7_C"/>
</dbReference>
<comment type="subcellular location">
    <subcellularLocation>
        <location evidence="1">Nucleus</location>
    </subcellularLocation>
</comment>
<evidence type="ECO:0000313" key="9">
    <source>
        <dbReference type="Proteomes" id="UP000465112"/>
    </source>
</evidence>
<dbReference type="PANTHER" id="PTHR46727">
    <property type="entry name" value="E3 SUMO-PROTEIN LIGASE CBX4"/>
    <property type="match status" value="1"/>
</dbReference>
<feature type="region of interest" description="Disordered" evidence="6">
    <location>
        <begin position="402"/>
        <end position="631"/>
    </location>
</feature>
<feature type="compositionally biased region" description="Polar residues" evidence="6">
    <location>
        <begin position="566"/>
        <end position="581"/>
    </location>
</feature>
<sequence>MAAGTKQCPTGSGLDVGWAYREFSERVSPRGKRGKRRSENRRRRRGALAFHIRGAAGSEDKVSDSNNKKEAEEEKTQEPLLLYRKMELPAAGEHVFAVESIEKKRSRKGRSEYLVKWRGWSPKYNTWEPEENILDPRLLDAFQDRERQEQLMGYRKRGPKPKHLLVQVPSFARRSSILADLHEASLDEDSCQKPSPIQMLRPQGQQYQLNSKKHHPYQPLCRERDAEQQANGKKFYYQLNSKKHHHYQPDLNGHEPLFAKPREVKAPELANKGYNLPPVLQQKWVRDKDSGCLTKVKDITMELKKLPADLNGHKEPETARPKEDALAQSNGVSNGKLKIVKNKNKNGRIVIVMSKYMENGMKAAKVKNGDSETGEKPALGTDTGAENHLEKMKLVKKLGLMNGFSKNPKDKPRVPSSGLNGHCPKEKEQSPKSEPTVTEQDKHVGVGGQGQLSAHRPLQLTTEPNPLALALDRGVPSPLDKRGSQGGFQGLKRHLCDTDSEEHGSSKRFGTSRSIGAANTVSSPTQSVSMDQNGHQSPIGLQDCGYADQEEPIDLSMFKSRPKATQPETHPQAQTETQAKTHTQDETDTQAKTQTDAQTESQPRTETQKTTEEENITSLSVSDQEKRKEETFPSFQPFLGNIVITDITTNCLTVTFKEYIKV</sequence>
<dbReference type="InterPro" id="IPR043531">
    <property type="entry name" value="CBX4"/>
</dbReference>
<dbReference type="InterPro" id="IPR023779">
    <property type="entry name" value="Chromodomain_CS"/>
</dbReference>
<dbReference type="EMBL" id="VHII01000001">
    <property type="protein sequence ID" value="KAF1395566.1"/>
    <property type="molecule type" value="Genomic_DNA"/>
</dbReference>
<evidence type="ECO:0000256" key="3">
    <source>
        <dbReference type="ARBA" id="ARBA00023015"/>
    </source>
</evidence>
<feature type="region of interest" description="Disordered" evidence="6">
    <location>
        <begin position="311"/>
        <end position="330"/>
    </location>
</feature>
<feature type="compositionally biased region" description="Basic and acidic residues" evidence="6">
    <location>
        <begin position="311"/>
        <end position="325"/>
    </location>
</feature>
<dbReference type="CDD" id="cd18645">
    <property type="entry name" value="CD_Cbx4"/>
    <property type="match status" value="1"/>
</dbReference>
<evidence type="ECO:0000313" key="8">
    <source>
        <dbReference type="EMBL" id="KAF1395566.1"/>
    </source>
</evidence>
<feature type="compositionally biased region" description="Polar residues" evidence="6">
    <location>
        <begin position="508"/>
        <end position="536"/>
    </location>
</feature>
<dbReference type="GO" id="GO:0035102">
    <property type="term" value="C:PRC1 complex"/>
    <property type="evidence" value="ECO:0007669"/>
    <property type="project" value="TreeGrafter"/>
</dbReference>
<dbReference type="InterPro" id="IPR016197">
    <property type="entry name" value="Chromo-like_dom_sf"/>
</dbReference>
<keyword evidence="3" id="KW-0805">Transcription regulation</keyword>
<dbReference type="SMART" id="SM00298">
    <property type="entry name" value="CHROMO"/>
    <property type="match status" value="1"/>
</dbReference>